<dbReference type="AlphaFoldDB" id="A0A8R1EFN0"/>
<feature type="signal peptide" evidence="1">
    <location>
        <begin position="1"/>
        <end position="18"/>
    </location>
</feature>
<name>A0A8R1EFN0_CAEJA</name>
<feature type="chain" id="PRO_5035797205" description="Secreted protein" evidence="1">
    <location>
        <begin position="19"/>
        <end position="117"/>
    </location>
</feature>
<accession>A0A8R1EFN0</accession>
<evidence type="ECO:0000313" key="3">
    <source>
        <dbReference type="Proteomes" id="UP000005237"/>
    </source>
</evidence>
<dbReference type="EnsemblMetazoa" id="CJA35355.1">
    <property type="protein sequence ID" value="CJA35355.1"/>
    <property type="gene ID" value="WBGene00211202"/>
</dbReference>
<sequence length="117" mass="12742">MQLTIAVILSFLASISESAAVTTTTTLPTVECDIVEVSGCTVTCGGGFQLMKYVCVDDVKVCLCPKNPIYYQCNNRPCLSASASLLDKFYDAEDQNAEEGEYVYVDEDNAPLINKNH</sequence>
<protein>
    <recommendedName>
        <fullName evidence="4">Secreted protein</fullName>
    </recommendedName>
</protein>
<keyword evidence="1" id="KW-0732">Signal</keyword>
<evidence type="ECO:0008006" key="4">
    <source>
        <dbReference type="Google" id="ProtNLM"/>
    </source>
</evidence>
<evidence type="ECO:0000256" key="1">
    <source>
        <dbReference type="SAM" id="SignalP"/>
    </source>
</evidence>
<proteinExistence type="predicted"/>
<evidence type="ECO:0000313" key="2">
    <source>
        <dbReference type="EnsemblMetazoa" id="CJA35355.1"/>
    </source>
</evidence>
<keyword evidence="3" id="KW-1185">Reference proteome</keyword>
<organism evidence="2 3">
    <name type="scientific">Caenorhabditis japonica</name>
    <dbReference type="NCBI Taxonomy" id="281687"/>
    <lineage>
        <taxon>Eukaryota</taxon>
        <taxon>Metazoa</taxon>
        <taxon>Ecdysozoa</taxon>
        <taxon>Nematoda</taxon>
        <taxon>Chromadorea</taxon>
        <taxon>Rhabditida</taxon>
        <taxon>Rhabditina</taxon>
        <taxon>Rhabditomorpha</taxon>
        <taxon>Rhabditoidea</taxon>
        <taxon>Rhabditidae</taxon>
        <taxon>Peloderinae</taxon>
        <taxon>Caenorhabditis</taxon>
    </lineage>
</organism>
<reference evidence="3" key="1">
    <citation type="submission" date="2010-08" db="EMBL/GenBank/DDBJ databases">
        <authorList>
            <consortium name="Caenorhabditis japonica Sequencing Consortium"/>
            <person name="Wilson R.K."/>
        </authorList>
    </citation>
    <scope>NUCLEOTIDE SEQUENCE [LARGE SCALE GENOMIC DNA]</scope>
    <source>
        <strain evidence="3">DF5081</strain>
    </source>
</reference>
<dbReference type="Proteomes" id="UP000005237">
    <property type="component" value="Unassembled WGS sequence"/>
</dbReference>
<reference evidence="2" key="2">
    <citation type="submission" date="2022-06" db="UniProtKB">
        <authorList>
            <consortium name="EnsemblMetazoa"/>
        </authorList>
    </citation>
    <scope>IDENTIFICATION</scope>
    <source>
        <strain evidence="2">DF5081</strain>
    </source>
</reference>